<dbReference type="GO" id="GO:0038023">
    <property type="term" value="F:signaling receptor activity"/>
    <property type="evidence" value="ECO:0007669"/>
    <property type="project" value="TreeGrafter"/>
</dbReference>
<comment type="caution">
    <text evidence="7">The sequence shown here is derived from an EMBL/GenBank/DDBJ whole genome shotgun (WGS) entry which is preliminary data.</text>
</comment>
<keyword evidence="5" id="KW-0479">Metal-binding</keyword>
<dbReference type="Pfam" id="PF03006">
    <property type="entry name" value="HlyIII"/>
    <property type="match status" value="1"/>
</dbReference>
<feature type="transmembrane region" description="Helical" evidence="6">
    <location>
        <begin position="174"/>
        <end position="197"/>
    </location>
</feature>
<feature type="binding site" evidence="5">
    <location>
        <position position="283"/>
    </location>
    <ligand>
        <name>Zn(2+)</name>
        <dbReference type="ChEBI" id="CHEBI:29105"/>
    </ligand>
</feature>
<feature type="binding site" evidence="5">
    <location>
        <position position="279"/>
    </location>
    <ligand>
        <name>Zn(2+)</name>
        <dbReference type="ChEBI" id="CHEBI:29105"/>
    </ligand>
</feature>
<evidence type="ECO:0000256" key="6">
    <source>
        <dbReference type="SAM" id="Phobius"/>
    </source>
</evidence>
<dbReference type="Proteomes" id="UP001489004">
    <property type="component" value="Unassembled WGS sequence"/>
</dbReference>
<dbReference type="AlphaFoldDB" id="A0AAW1Q3R1"/>
<evidence type="ECO:0000256" key="5">
    <source>
        <dbReference type="PIRSR" id="PIRSR604254-1"/>
    </source>
</evidence>
<evidence type="ECO:0000313" key="8">
    <source>
        <dbReference type="Proteomes" id="UP001489004"/>
    </source>
</evidence>
<dbReference type="GO" id="GO:0009744">
    <property type="term" value="P:response to sucrose"/>
    <property type="evidence" value="ECO:0007669"/>
    <property type="project" value="UniProtKB-ARBA"/>
</dbReference>
<protein>
    <submittedName>
        <fullName evidence="7">Uncharacterized protein</fullName>
    </submittedName>
</protein>
<keyword evidence="3 6" id="KW-1133">Transmembrane helix</keyword>
<keyword evidence="8" id="KW-1185">Reference proteome</keyword>
<evidence type="ECO:0000256" key="1">
    <source>
        <dbReference type="ARBA" id="ARBA00004141"/>
    </source>
</evidence>
<evidence type="ECO:0000256" key="2">
    <source>
        <dbReference type="ARBA" id="ARBA00022692"/>
    </source>
</evidence>
<keyword evidence="2 6" id="KW-0812">Transmembrane</keyword>
<feature type="transmembrane region" description="Helical" evidence="6">
    <location>
        <begin position="114"/>
        <end position="136"/>
    </location>
</feature>
<feature type="transmembrane region" description="Helical" evidence="6">
    <location>
        <begin position="209"/>
        <end position="229"/>
    </location>
</feature>
<dbReference type="InterPro" id="IPR004254">
    <property type="entry name" value="AdipoR/HlyIII-related"/>
</dbReference>
<feature type="binding site" evidence="5">
    <location>
        <position position="133"/>
    </location>
    <ligand>
        <name>Zn(2+)</name>
        <dbReference type="ChEBI" id="CHEBI:29105"/>
    </ligand>
</feature>
<dbReference type="GO" id="GO:0046872">
    <property type="term" value="F:metal ion binding"/>
    <property type="evidence" value="ECO:0007669"/>
    <property type="project" value="UniProtKB-KW"/>
</dbReference>
<name>A0AAW1Q3R1_9CHLO</name>
<feature type="transmembrane region" description="Helical" evidence="6">
    <location>
        <begin position="148"/>
        <end position="168"/>
    </location>
</feature>
<feature type="transmembrane region" description="Helical" evidence="6">
    <location>
        <begin position="87"/>
        <end position="108"/>
    </location>
</feature>
<dbReference type="EMBL" id="JALJOR010000005">
    <property type="protein sequence ID" value="KAK9816948.1"/>
    <property type="molecule type" value="Genomic_DNA"/>
</dbReference>
<dbReference type="GO" id="GO:0016020">
    <property type="term" value="C:membrane"/>
    <property type="evidence" value="ECO:0007669"/>
    <property type="project" value="UniProtKB-SubCell"/>
</dbReference>
<dbReference type="PANTHER" id="PTHR20855:SF136">
    <property type="match status" value="1"/>
</dbReference>
<organism evidence="7 8">
    <name type="scientific">[Myrmecia] bisecta</name>
    <dbReference type="NCBI Taxonomy" id="41462"/>
    <lineage>
        <taxon>Eukaryota</taxon>
        <taxon>Viridiplantae</taxon>
        <taxon>Chlorophyta</taxon>
        <taxon>core chlorophytes</taxon>
        <taxon>Trebouxiophyceae</taxon>
        <taxon>Trebouxiales</taxon>
        <taxon>Trebouxiaceae</taxon>
        <taxon>Myrmecia</taxon>
    </lineage>
</organism>
<keyword evidence="5" id="KW-0862">Zinc</keyword>
<keyword evidence="4 6" id="KW-0472">Membrane</keyword>
<evidence type="ECO:0000256" key="4">
    <source>
        <dbReference type="ARBA" id="ARBA00023136"/>
    </source>
</evidence>
<sequence length="308" mass="33870">MAISALSPKTTSIVADCTVQSFPGADGLAAPPAQRKPAGPQPVQVSVADAPPYLRRSYILTGYPAARTYGTAAYHTLCGYNNETLNAWTMIVGLVAMTWMYFAARAWFPSENTAFLVFLLSAICHTPFSIGLHCFTGVSVNTRDRWRVLDIGMIATCCVPRGAALAWYVFSQPLFYYVFVLALALDYMYCLLSIMYWRGLSHDIPKKVIAKDLAMLVSVYPLPVLLAGVQETLVLGAAGPALKLYLGMAASLLLAAYLYAEHIPECWHPGRFDRFGNSHQIMHILVIGEYALEWLFMCHMAGKHAISA</sequence>
<comment type="subcellular location">
    <subcellularLocation>
        <location evidence="1">Membrane</location>
        <topology evidence="1">Multi-pass membrane protein</topology>
    </subcellularLocation>
</comment>
<gene>
    <name evidence="7" type="ORF">WJX72_007319</name>
</gene>
<proteinExistence type="predicted"/>
<accession>A0AAW1Q3R1</accession>
<evidence type="ECO:0000256" key="3">
    <source>
        <dbReference type="ARBA" id="ARBA00022989"/>
    </source>
</evidence>
<dbReference type="PANTHER" id="PTHR20855">
    <property type="entry name" value="ADIPOR/PROGESTIN RECEPTOR-RELATED"/>
    <property type="match status" value="1"/>
</dbReference>
<reference evidence="7 8" key="1">
    <citation type="journal article" date="2024" name="Nat. Commun.">
        <title>Phylogenomics reveals the evolutionary origins of lichenization in chlorophyte algae.</title>
        <authorList>
            <person name="Puginier C."/>
            <person name="Libourel C."/>
            <person name="Otte J."/>
            <person name="Skaloud P."/>
            <person name="Haon M."/>
            <person name="Grisel S."/>
            <person name="Petersen M."/>
            <person name="Berrin J.G."/>
            <person name="Delaux P.M."/>
            <person name="Dal Grande F."/>
            <person name="Keller J."/>
        </authorList>
    </citation>
    <scope>NUCLEOTIDE SEQUENCE [LARGE SCALE GENOMIC DNA]</scope>
    <source>
        <strain evidence="7 8">SAG 2043</strain>
    </source>
</reference>
<evidence type="ECO:0000313" key="7">
    <source>
        <dbReference type="EMBL" id="KAK9816948.1"/>
    </source>
</evidence>